<dbReference type="GeneID" id="30582676"/>
<evidence type="ECO:0000313" key="3">
    <source>
        <dbReference type="EMBL" id="SDW13397.1"/>
    </source>
</evidence>
<reference evidence="1 4" key="1">
    <citation type="submission" date="2016-10" db="EMBL/GenBank/DDBJ databases">
        <title>Methanohalophilus halophilus.</title>
        <authorList>
            <person name="L'haridon S."/>
        </authorList>
    </citation>
    <scope>NUCLEOTIDE SEQUENCE [LARGE SCALE GENOMIC DNA]</scope>
    <source>
        <strain evidence="1 4">Z-7982</strain>
    </source>
</reference>
<proteinExistence type="predicted"/>
<reference evidence="3 5" key="2">
    <citation type="submission" date="2016-10" db="EMBL/GenBank/DDBJ databases">
        <authorList>
            <person name="de Groot N.N."/>
        </authorList>
    </citation>
    <scope>NUCLEOTIDE SEQUENCE [LARGE SCALE GENOMIC DNA]</scope>
    <source>
        <strain evidence="3 5">Z-7982</strain>
    </source>
</reference>
<dbReference type="STRING" id="2177.BHR79_02915"/>
<gene>
    <name evidence="1" type="ORF">BHR79_02915</name>
    <name evidence="2" type="ORF">EFE40_07970</name>
    <name evidence="3" type="ORF">SAMN04515625_0411</name>
</gene>
<protein>
    <submittedName>
        <fullName evidence="3">YgiT-type zinc finger domain-containing protein</fullName>
    </submittedName>
    <submittedName>
        <fullName evidence="2">YgiT-type zinc finger protein</fullName>
    </submittedName>
</protein>
<dbReference type="OrthoDB" id="121025at2157"/>
<reference evidence="2 6" key="3">
    <citation type="submission" date="2018-10" db="EMBL/GenBank/DDBJ databases">
        <title>Cultivation of a novel Methanohalophilus strain from Kebrit Deep of the Red Sea and a genomic comparison of members of the genus Methanohalophilus.</title>
        <authorList>
            <person name="Guan Y."/>
            <person name="Ngugi D.K."/>
            <person name="Stingl U."/>
        </authorList>
    </citation>
    <scope>NUCLEOTIDE SEQUENCE [LARGE SCALE GENOMIC DNA]</scope>
    <source>
        <strain evidence="2 6">DSM 3094</strain>
    </source>
</reference>
<dbReference type="Proteomes" id="UP000198669">
    <property type="component" value="Unassembled WGS sequence"/>
</dbReference>
<sequence>MLPDNCSFCQGKLVEKNTEVEVKKADGESVSLRVPAYVCETCGEVYYKPEVSRQLDRIAYSR</sequence>
<dbReference type="RefSeq" id="WP_072560990.1">
    <property type="nucleotide sequence ID" value="NZ_CP017921.1"/>
</dbReference>
<evidence type="ECO:0000313" key="5">
    <source>
        <dbReference type="Proteomes" id="UP000198669"/>
    </source>
</evidence>
<dbReference type="NCBIfam" id="TIGR03831">
    <property type="entry name" value="YgiT_finger"/>
    <property type="match status" value="1"/>
</dbReference>
<accession>A0A1L3Q126</accession>
<evidence type="ECO:0000313" key="1">
    <source>
        <dbReference type="EMBL" id="APH38543.1"/>
    </source>
</evidence>
<dbReference type="EMBL" id="RJJG01000005">
    <property type="protein sequence ID" value="RNI08463.1"/>
    <property type="molecule type" value="Genomic_DNA"/>
</dbReference>
<dbReference type="EMBL" id="FNMU01000001">
    <property type="protein sequence ID" value="SDW13397.1"/>
    <property type="molecule type" value="Genomic_DNA"/>
</dbReference>
<dbReference type="Proteomes" id="UP000186879">
    <property type="component" value="Chromosome"/>
</dbReference>
<evidence type="ECO:0000313" key="6">
    <source>
        <dbReference type="Proteomes" id="UP000267921"/>
    </source>
</evidence>
<dbReference type="InterPro" id="IPR022453">
    <property type="entry name" value="Znf_MqsA-type"/>
</dbReference>
<keyword evidence="4" id="KW-1185">Reference proteome</keyword>
<evidence type="ECO:0000313" key="2">
    <source>
        <dbReference type="EMBL" id="RNI08463.1"/>
    </source>
</evidence>
<evidence type="ECO:0000313" key="4">
    <source>
        <dbReference type="Proteomes" id="UP000186879"/>
    </source>
</evidence>
<dbReference type="Gene3D" id="3.10.20.860">
    <property type="match status" value="1"/>
</dbReference>
<dbReference type="EMBL" id="CP017921">
    <property type="protein sequence ID" value="APH38543.1"/>
    <property type="molecule type" value="Genomic_DNA"/>
</dbReference>
<dbReference type="Proteomes" id="UP000267921">
    <property type="component" value="Unassembled WGS sequence"/>
</dbReference>
<organism evidence="1 4">
    <name type="scientific">Methanohalophilus halophilus</name>
    <dbReference type="NCBI Taxonomy" id="2177"/>
    <lineage>
        <taxon>Archaea</taxon>
        <taxon>Methanobacteriati</taxon>
        <taxon>Methanobacteriota</taxon>
        <taxon>Stenosarchaea group</taxon>
        <taxon>Methanomicrobia</taxon>
        <taxon>Methanosarcinales</taxon>
        <taxon>Methanosarcinaceae</taxon>
        <taxon>Methanohalophilus</taxon>
    </lineage>
</organism>
<dbReference type="AlphaFoldDB" id="A0A1L3Q126"/>
<name>A0A1L3Q126_9EURY</name>
<dbReference type="KEGG" id="mhaz:BHR79_02915"/>